<dbReference type="InterPro" id="IPR050492">
    <property type="entry name" value="Bact_metal-bind_prot9"/>
</dbReference>
<evidence type="ECO:0000313" key="10">
    <source>
        <dbReference type="Proteomes" id="UP000190750"/>
    </source>
</evidence>
<dbReference type="Gene3D" id="3.40.50.1980">
    <property type="entry name" value="Nitrogenase molybdenum iron protein domain"/>
    <property type="match status" value="2"/>
</dbReference>
<dbReference type="CDD" id="cd01137">
    <property type="entry name" value="PsaA"/>
    <property type="match status" value="1"/>
</dbReference>
<dbReference type="PANTHER" id="PTHR42953:SF1">
    <property type="entry name" value="METAL-BINDING PROTEIN HI_0362-RELATED"/>
    <property type="match status" value="1"/>
</dbReference>
<organism evidence="9 10">
    <name type="scientific">Rhodoferax fermentans</name>
    <dbReference type="NCBI Taxonomy" id="28066"/>
    <lineage>
        <taxon>Bacteria</taxon>
        <taxon>Pseudomonadati</taxon>
        <taxon>Pseudomonadota</taxon>
        <taxon>Betaproteobacteria</taxon>
        <taxon>Burkholderiales</taxon>
        <taxon>Comamonadaceae</taxon>
        <taxon>Rhodoferax</taxon>
    </lineage>
</organism>
<dbReference type="STRING" id="28066.RF819_04870"/>
<feature type="compositionally biased region" description="Basic and acidic residues" evidence="7">
    <location>
        <begin position="115"/>
        <end position="131"/>
    </location>
</feature>
<feature type="chain" id="PRO_5012504273" evidence="8">
    <location>
        <begin position="23"/>
        <end position="305"/>
    </location>
</feature>
<dbReference type="PANTHER" id="PTHR42953">
    <property type="entry name" value="HIGH-AFFINITY ZINC UPTAKE SYSTEM PROTEIN ZNUA-RELATED"/>
    <property type="match status" value="1"/>
</dbReference>
<dbReference type="InterPro" id="IPR006128">
    <property type="entry name" value="Lipoprotein_PsaA-like"/>
</dbReference>
<dbReference type="SUPFAM" id="SSF53807">
    <property type="entry name" value="Helical backbone' metal receptor"/>
    <property type="match status" value="1"/>
</dbReference>
<reference evidence="9 10" key="1">
    <citation type="submission" date="2017-01" db="EMBL/GenBank/DDBJ databases">
        <title>Genome sequencing of Rhodoferax fermentans JCM 7819.</title>
        <authorList>
            <person name="Kim Y.J."/>
            <person name="Farh M.E.-A."/>
            <person name="Yang D.-C."/>
        </authorList>
    </citation>
    <scope>NUCLEOTIDE SEQUENCE [LARGE SCALE GENOMIC DNA]</scope>
    <source>
        <strain evidence="9 10">JCM 7819</strain>
    </source>
</reference>
<evidence type="ECO:0000256" key="5">
    <source>
        <dbReference type="ARBA" id="ARBA00022729"/>
    </source>
</evidence>
<dbReference type="PRINTS" id="PR00690">
    <property type="entry name" value="ADHESNFAMILY"/>
</dbReference>
<keyword evidence="3 6" id="KW-0813">Transport</keyword>
<dbReference type="GO" id="GO:0030313">
    <property type="term" value="C:cell envelope"/>
    <property type="evidence" value="ECO:0007669"/>
    <property type="project" value="UniProtKB-SubCell"/>
</dbReference>
<name>A0A1T1AXX3_RHOFE</name>
<keyword evidence="10" id="KW-1185">Reference proteome</keyword>
<comment type="subcellular location">
    <subcellularLocation>
        <location evidence="1">Cell envelope</location>
    </subcellularLocation>
</comment>
<dbReference type="Pfam" id="PF01297">
    <property type="entry name" value="ZnuA"/>
    <property type="match status" value="1"/>
</dbReference>
<evidence type="ECO:0000256" key="8">
    <source>
        <dbReference type="SAM" id="SignalP"/>
    </source>
</evidence>
<accession>A0A1T1AXX3</accession>
<dbReference type="GO" id="GO:0046872">
    <property type="term" value="F:metal ion binding"/>
    <property type="evidence" value="ECO:0007669"/>
    <property type="project" value="UniProtKB-KW"/>
</dbReference>
<evidence type="ECO:0000256" key="3">
    <source>
        <dbReference type="ARBA" id="ARBA00022448"/>
    </source>
</evidence>
<dbReference type="PRINTS" id="PR00691">
    <property type="entry name" value="ADHESINB"/>
</dbReference>
<feature type="signal peptide" evidence="8">
    <location>
        <begin position="1"/>
        <end position="22"/>
    </location>
</feature>
<evidence type="ECO:0000256" key="4">
    <source>
        <dbReference type="ARBA" id="ARBA00022723"/>
    </source>
</evidence>
<comment type="similarity">
    <text evidence="2 6">Belongs to the bacterial solute-binding protein 9 family.</text>
</comment>
<evidence type="ECO:0000256" key="2">
    <source>
        <dbReference type="ARBA" id="ARBA00011028"/>
    </source>
</evidence>
<dbReference type="EMBL" id="MTJN01000002">
    <property type="protein sequence ID" value="OOV08897.1"/>
    <property type="molecule type" value="Genomic_DNA"/>
</dbReference>
<proteinExistence type="inferred from homology"/>
<dbReference type="Proteomes" id="UP000190750">
    <property type="component" value="Unassembled WGS sequence"/>
</dbReference>
<evidence type="ECO:0000256" key="7">
    <source>
        <dbReference type="SAM" id="MobiDB-lite"/>
    </source>
</evidence>
<gene>
    <name evidence="9" type="ORF">RF819_04870</name>
</gene>
<dbReference type="AlphaFoldDB" id="A0A1T1AXX3"/>
<dbReference type="GO" id="GO:0030001">
    <property type="term" value="P:metal ion transport"/>
    <property type="evidence" value="ECO:0007669"/>
    <property type="project" value="InterPro"/>
</dbReference>
<keyword evidence="4" id="KW-0479">Metal-binding</keyword>
<dbReference type="InterPro" id="IPR006127">
    <property type="entry name" value="ZnuA-like"/>
</dbReference>
<sequence>MTLKWLACAALSAPLLLQTSHAAEPIPVVASFSILADLVQVVGGERVKVQALVGPDADAHEFTPSPADAKAILGARLFVINGLNFEPWAQKLAKSAAYAGPTLVASQGVKPRSMPAEEAHGHGHDHGHSATDPHAWQDPTNVKLYVKNIAKSLSSLDPQGADSYQKNSDAYIKELDTLDSFAKEQLASLSPRQRQVITSHDAFGYFGARYQIRFLAPQGISTEGEPSAKEVAKLIRQIKQDKIRAVFVENMSNPKLLAQIAKDTGVTLGAKLYVDALSSPSEPASTYLKLMQHNVTQLVAGMKLN</sequence>
<protein>
    <submittedName>
        <fullName evidence="9">Metal ABC transporter substrate-binding protein</fullName>
    </submittedName>
</protein>
<dbReference type="GO" id="GO:0007155">
    <property type="term" value="P:cell adhesion"/>
    <property type="evidence" value="ECO:0007669"/>
    <property type="project" value="InterPro"/>
</dbReference>
<evidence type="ECO:0000256" key="1">
    <source>
        <dbReference type="ARBA" id="ARBA00004196"/>
    </source>
</evidence>
<dbReference type="InterPro" id="IPR006129">
    <property type="entry name" value="AdhesinB"/>
</dbReference>
<evidence type="ECO:0000313" key="9">
    <source>
        <dbReference type="EMBL" id="OOV08897.1"/>
    </source>
</evidence>
<feature type="region of interest" description="Disordered" evidence="7">
    <location>
        <begin position="109"/>
        <end position="137"/>
    </location>
</feature>
<evidence type="ECO:0000256" key="6">
    <source>
        <dbReference type="RuleBase" id="RU003512"/>
    </source>
</evidence>
<comment type="caution">
    <text evidence="9">The sequence shown here is derived from an EMBL/GenBank/DDBJ whole genome shotgun (WGS) entry which is preliminary data.</text>
</comment>
<keyword evidence="5 8" id="KW-0732">Signal</keyword>